<feature type="region of interest" description="Disordered" evidence="1">
    <location>
        <begin position="1"/>
        <end position="50"/>
    </location>
</feature>
<dbReference type="EMBL" id="LAZR01000026">
    <property type="protein sequence ID" value="KKO03485.1"/>
    <property type="molecule type" value="Genomic_DNA"/>
</dbReference>
<name>A0A0F9VHF5_9ZZZZ</name>
<evidence type="ECO:0000313" key="2">
    <source>
        <dbReference type="EMBL" id="KKO03485.1"/>
    </source>
</evidence>
<evidence type="ECO:0000256" key="1">
    <source>
        <dbReference type="SAM" id="MobiDB-lite"/>
    </source>
</evidence>
<sequence length="137" mass="15027">MSQPNVSNSDDAPTPTDDDAPISLEASSPAQEEDAESISLVDSDSDGGESQVRRLASLDERMQGIKEFRRPVNLPGTGATRCRVFHTKISATSLKGMEDQINEWLDSEEVEVKHVGHNIGMLQGKTAEENLIVTIWY</sequence>
<protein>
    <submittedName>
        <fullName evidence="2">Uncharacterized protein</fullName>
    </submittedName>
</protein>
<dbReference type="AlphaFoldDB" id="A0A0F9VHF5"/>
<reference evidence="2" key="1">
    <citation type="journal article" date="2015" name="Nature">
        <title>Complex archaea that bridge the gap between prokaryotes and eukaryotes.</title>
        <authorList>
            <person name="Spang A."/>
            <person name="Saw J.H."/>
            <person name="Jorgensen S.L."/>
            <person name="Zaremba-Niedzwiedzka K."/>
            <person name="Martijn J."/>
            <person name="Lind A.E."/>
            <person name="van Eijk R."/>
            <person name="Schleper C."/>
            <person name="Guy L."/>
            <person name="Ettema T.J."/>
        </authorList>
    </citation>
    <scope>NUCLEOTIDE SEQUENCE</scope>
</reference>
<accession>A0A0F9VHF5</accession>
<comment type="caution">
    <text evidence="2">The sequence shown here is derived from an EMBL/GenBank/DDBJ whole genome shotgun (WGS) entry which is preliminary data.</text>
</comment>
<proteinExistence type="predicted"/>
<gene>
    <name evidence="2" type="ORF">LCGC14_0094090</name>
</gene>
<organism evidence="2">
    <name type="scientific">marine sediment metagenome</name>
    <dbReference type="NCBI Taxonomy" id="412755"/>
    <lineage>
        <taxon>unclassified sequences</taxon>
        <taxon>metagenomes</taxon>
        <taxon>ecological metagenomes</taxon>
    </lineage>
</organism>